<accession>A0ABX1ATK4</accession>
<evidence type="ECO:0000313" key="1">
    <source>
        <dbReference type="EMBL" id="NJP88943.1"/>
    </source>
</evidence>
<dbReference type="Proteomes" id="UP000696294">
    <property type="component" value="Unassembled WGS sequence"/>
</dbReference>
<name>A0ABX1ATK4_9ACTN</name>
<gene>
    <name evidence="1" type="ORF">HCN51_05640</name>
</gene>
<sequence>MTASDHDDSAAQMTDEELDRLLDSANATLARRVEKSTDVNVLLTNLLDMRPERPTPELTPFMAHVRLRQTIADVYRATVLANSLVQVTPASERLDGVLQAVDAAFNKACADNLHEVEALVQLLNVAMARALKAAMAPTTTDDLLLEAYMSTLTGSLVSTLGRSLARASDLAMDLPRFSEDTYKSAARDLCGADLSGHDLGSIQMLHDFTWDSRTIWPAALESEAKKHSDLVGEGLYRIRRKTPPCHRNSAMATP</sequence>
<protein>
    <submittedName>
        <fullName evidence="1">Uncharacterized protein</fullName>
    </submittedName>
</protein>
<organism evidence="1 2">
    <name type="scientific">Nonomuraea composti</name>
    <dbReference type="NCBI Taxonomy" id="2720023"/>
    <lineage>
        <taxon>Bacteria</taxon>
        <taxon>Bacillati</taxon>
        <taxon>Actinomycetota</taxon>
        <taxon>Actinomycetes</taxon>
        <taxon>Streptosporangiales</taxon>
        <taxon>Streptosporangiaceae</taxon>
        <taxon>Nonomuraea</taxon>
    </lineage>
</organism>
<reference evidence="1 2" key="1">
    <citation type="submission" date="2020-03" db="EMBL/GenBank/DDBJ databases">
        <title>WGS of actinomycetes isolated from Thailand.</title>
        <authorList>
            <person name="Thawai C."/>
        </authorList>
    </citation>
    <scope>NUCLEOTIDE SEQUENCE [LARGE SCALE GENOMIC DNA]</scope>
    <source>
        <strain evidence="1 2">FMUSA5-5</strain>
    </source>
</reference>
<dbReference type="RefSeq" id="WP_168007519.1">
    <property type="nucleotide sequence ID" value="NZ_JAATEP010000003.1"/>
</dbReference>
<proteinExistence type="predicted"/>
<comment type="caution">
    <text evidence="1">The sequence shown here is derived from an EMBL/GenBank/DDBJ whole genome shotgun (WGS) entry which is preliminary data.</text>
</comment>
<dbReference type="EMBL" id="JAATEP010000003">
    <property type="protein sequence ID" value="NJP88943.1"/>
    <property type="molecule type" value="Genomic_DNA"/>
</dbReference>
<evidence type="ECO:0000313" key="2">
    <source>
        <dbReference type="Proteomes" id="UP000696294"/>
    </source>
</evidence>
<keyword evidence="2" id="KW-1185">Reference proteome</keyword>